<sequence length="148" mass="17648">MKEILTDFQFTKNRKISDEFKRPFLNEDWYWEALSISGLKLLEDLYKHDALQTNIAKAYMRQVILSRDLLGKVGLIIGRSTKTHDAKDIKQQLENVFEITFKGQLKSAFDIFKNYEEYKIYMKFRQPILSNLRTIYLENQSARLQNNE</sequence>
<protein>
    <submittedName>
        <fullName evidence="1">Uncharacterized protein</fullName>
    </submittedName>
</protein>
<dbReference type="PATRIC" id="fig|1538.10.peg.2395"/>
<organism evidence="1 2">
    <name type="scientific">Clostridium ljungdahlii</name>
    <dbReference type="NCBI Taxonomy" id="1538"/>
    <lineage>
        <taxon>Bacteria</taxon>
        <taxon>Bacillati</taxon>
        <taxon>Bacillota</taxon>
        <taxon>Clostridia</taxon>
        <taxon>Eubacteriales</taxon>
        <taxon>Clostridiaceae</taxon>
        <taxon>Clostridium</taxon>
    </lineage>
</organism>
<proteinExistence type="predicted"/>
<evidence type="ECO:0000313" key="2">
    <source>
        <dbReference type="Proteomes" id="UP000077407"/>
    </source>
</evidence>
<dbReference type="RefSeq" id="WP_063555427.1">
    <property type="nucleotide sequence ID" value="NZ_LITT01000020.1"/>
</dbReference>
<dbReference type="EMBL" id="LITT01000020">
    <property type="protein sequence ID" value="OAA87592.1"/>
    <property type="molecule type" value="Genomic_DNA"/>
</dbReference>
<dbReference type="AlphaFoldDB" id="A0A162KVM1"/>
<comment type="caution">
    <text evidence="1">The sequence shown here is derived from an EMBL/GenBank/DDBJ whole genome shotgun (WGS) entry which is preliminary data.</text>
</comment>
<gene>
    <name evidence="1" type="ORF">WY13_01948</name>
</gene>
<reference evidence="1 2" key="1">
    <citation type="journal article" date="2015" name="Biotechnol. Bioeng.">
        <title>Genome sequence and phenotypic characterization of Caulobacter segnis.</title>
        <authorList>
            <person name="Patel S."/>
            <person name="Fletcher B."/>
            <person name="Scott D.C."/>
            <person name="Ely B."/>
        </authorList>
    </citation>
    <scope>NUCLEOTIDE SEQUENCE [LARGE SCALE GENOMIC DNA]</scope>
    <source>
        <strain evidence="1 2">ERI-2</strain>
    </source>
</reference>
<dbReference type="Proteomes" id="UP000077407">
    <property type="component" value="Unassembled WGS sequence"/>
</dbReference>
<evidence type="ECO:0000313" key="1">
    <source>
        <dbReference type="EMBL" id="OAA87592.1"/>
    </source>
</evidence>
<name>A0A162KVM1_9CLOT</name>
<dbReference type="OrthoDB" id="1729798at2"/>
<accession>A0A162KVM1</accession>